<reference evidence="2 3" key="1">
    <citation type="submission" date="2019-07" db="EMBL/GenBank/DDBJ databases">
        <title>Whole genome shotgun sequence of Microbacterium aerolatum NBRC 103071.</title>
        <authorList>
            <person name="Hosoyama A."/>
            <person name="Uohara A."/>
            <person name="Ohji S."/>
            <person name="Ichikawa N."/>
        </authorList>
    </citation>
    <scope>NUCLEOTIDE SEQUENCE [LARGE SCALE GENOMIC DNA]</scope>
    <source>
        <strain evidence="2 3">NBRC 103071</strain>
    </source>
</reference>
<dbReference type="Gene3D" id="3.10.450.50">
    <property type="match status" value="1"/>
</dbReference>
<dbReference type="OrthoDB" id="2599042at2"/>
<proteinExistence type="predicted"/>
<comment type="caution">
    <text evidence="2">The sequence shown here is derived from an EMBL/GenBank/DDBJ whole genome shotgun (WGS) entry which is preliminary data.</text>
</comment>
<dbReference type="AlphaFoldDB" id="A0A511AI70"/>
<sequence length="170" mass="19399">MTTHATPSADERFQIMDLSARYSWALDTGDTDALLRCFTEDADFGDLAIGAEAKGHDQIRRLVMQRYHGNPIFPGRQHQIGQTLFTPDENGRTDRWHSKSFAQVLALRDIGPYLYWIGYYRDIVVKVDGEWLFEQRMASKWMGDVLGGFPADSIAPLIMERPPGFFDPLN</sequence>
<name>A0A511AI70_9MICO</name>
<keyword evidence="3" id="KW-1185">Reference proteome</keyword>
<evidence type="ECO:0000313" key="2">
    <source>
        <dbReference type="EMBL" id="GEK86421.1"/>
    </source>
</evidence>
<protein>
    <recommendedName>
        <fullName evidence="1">SnoaL-like domain-containing protein</fullName>
    </recommendedName>
</protein>
<dbReference type="InterPro" id="IPR037401">
    <property type="entry name" value="SnoaL-like"/>
</dbReference>
<organism evidence="2 3">
    <name type="scientific">Microbacterium aerolatum</name>
    <dbReference type="NCBI Taxonomy" id="153731"/>
    <lineage>
        <taxon>Bacteria</taxon>
        <taxon>Bacillati</taxon>
        <taxon>Actinomycetota</taxon>
        <taxon>Actinomycetes</taxon>
        <taxon>Micrococcales</taxon>
        <taxon>Microbacteriaceae</taxon>
        <taxon>Microbacterium</taxon>
    </lineage>
</organism>
<dbReference type="InterPro" id="IPR032710">
    <property type="entry name" value="NTF2-like_dom_sf"/>
</dbReference>
<dbReference type="SUPFAM" id="SSF54427">
    <property type="entry name" value="NTF2-like"/>
    <property type="match status" value="1"/>
</dbReference>
<evidence type="ECO:0000313" key="3">
    <source>
        <dbReference type="Proteomes" id="UP000321225"/>
    </source>
</evidence>
<feature type="domain" description="SnoaL-like" evidence="1">
    <location>
        <begin position="9"/>
        <end position="136"/>
    </location>
</feature>
<dbReference type="RefSeq" id="WP_147039045.1">
    <property type="nucleotide sequence ID" value="NZ_BJUW01000006.1"/>
</dbReference>
<dbReference type="CDD" id="cd00531">
    <property type="entry name" value="NTF2_like"/>
    <property type="match status" value="1"/>
</dbReference>
<dbReference type="EMBL" id="BJUW01000006">
    <property type="protein sequence ID" value="GEK86421.1"/>
    <property type="molecule type" value="Genomic_DNA"/>
</dbReference>
<dbReference type="Proteomes" id="UP000321225">
    <property type="component" value="Unassembled WGS sequence"/>
</dbReference>
<gene>
    <name evidence="2" type="ORF">MAE01_15970</name>
</gene>
<accession>A0A511AI70</accession>
<dbReference type="Pfam" id="PF13577">
    <property type="entry name" value="SnoaL_4"/>
    <property type="match status" value="1"/>
</dbReference>
<evidence type="ECO:0000259" key="1">
    <source>
        <dbReference type="Pfam" id="PF13577"/>
    </source>
</evidence>